<dbReference type="InterPro" id="IPR013783">
    <property type="entry name" value="Ig-like_fold"/>
</dbReference>
<evidence type="ECO:0000313" key="11">
    <source>
        <dbReference type="RefSeq" id="XP_031571250.1"/>
    </source>
</evidence>
<evidence type="ECO:0000256" key="3">
    <source>
        <dbReference type="ARBA" id="ARBA00023157"/>
    </source>
</evidence>
<dbReference type="InterPro" id="IPR036179">
    <property type="entry name" value="Ig-like_dom_sf"/>
</dbReference>
<feature type="compositionally biased region" description="Basic and acidic residues" evidence="6">
    <location>
        <begin position="890"/>
        <end position="901"/>
    </location>
</feature>
<feature type="compositionally biased region" description="Polar residues" evidence="6">
    <location>
        <begin position="852"/>
        <end position="872"/>
    </location>
</feature>
<dbReference type="Pfam" id="PF13895">
    <property type="entry name" value="Ig_2"/>
    <property type="match status" value="2"/>
</dbReference>
<name>A0A6P8IZS8_ACTTE</name>
<evidence type="ECO:0000313" key="10">
    <source>
        <dbReference type="Proteomes" id="UP000515163"/>
    </source>
</evidence>
<feature type="compositionally biased region" description="Polar residues" evidence="6">
    <location>
        <begin position="1023"/>
        <end position="1033"/>
    </location>
</feature>
<dbReference type="KEGG" id="aten:116305473"/>
<dbReference type="GO" id="GO:0005911">
    <property type="term" value="C:cell-cell junction"/>
    <property type="evidence" value="ECO:0007669"/>
    <property type="project" value="TreeGrafter"/>
</dbReference>
<feature type="chain" id="PRO_5028140518" evidence="8">
    <location>
        <begin position="24"/>
        <end position="1081"/>
    </location>
</feature>
<feature type="region of interest" description="Disordered" evidence="6">
    <location>
        <begin position="852"/>
        <end position="945"/>
    </location>
</feature>
<dbReference type="GO" id="GO:0050839">
    <property type="term" value="F:cell adhesion molecule binding"/>
    <property type="evidence" value="ECO:0007669"/>
    <property type="project" value="TreeGrafter"/>
</dbReference>
<feature type="compositionally biased region" description="Polar residues" evidence="6">
    <location>
        <begin position="976"/>
        <end position="986"/>
    </location>
</feature>
<organism evidence="10 11">
    <name type="scientific">Actinia tenebrosa</name>
    <name type="common">Australian red waratah sea anemone</name>
    <dbReference type="NCBI Taxonomy" id="6105"/>
    <lineage>
        <taxon>Eukaryota</taxon>
        <taxon>Metazoa</taxon>
        <taxon>Cnidaria</taxon>
        <taxon>Anthozoa</taxon>
        <taxon>Hexacorallia</taxon>
        <taxon>Actiniaria</taxon>
        <taxon>Actiniidae</taxon>
        <taxon>Actinia</taxon>
    </lineage>
</organism>
<comment type="subcellular location">
    <subcellularLocation>
        <location evidence="1">Membrane</location>
        <topology evidence="1">Single-pass type I membrane protein</topology>
    </subcellularLocation>
</comment>
<dbReference type="InterPro" id="IPR003599">
    <property type="entry name" value="Ig_sub"/>
</dbReference>
<evidence type="ECO:0000256" key="2">
    <source>
        <dbReference type="ARBA" id="ARBA00023136"/>
    </source>
</evidence>
<dbReference type="Pfam" id="PF01390">
    <property type="entry name" value="SEA"/>
    <property type="match status" value="1"/>
</dbReference>
<keyword evidence="4" id="KW-0325">Glycoprotein</keyword>
<dbReference type="RefSeq" id="XP_031571250.1">
    <property type="nucleotide sequence ID" value="XM_031715390.1"/>
</dbReference>
<dbReference type="PROSITE" id="PS50835">
    <property type="entry name" value="IG_LIKE"/>
    <property type="match status" value="2"/>
</dbReference>
<feature type="compositionally biased region" description="Polar residues" evidence="6">
    <location>
        <begin position="1072"/>
        <end position="1081"/>
    </location>
</feature>
<feature type="compositionally biased region" description="Basic and acidic residues" evidence="6">
    <location>
        <begin position="1052"/>
        <end position="1063"/>
    </location>
</feature>
<dbReference type="InterPro" id="IPR003598">
    <property type="entry name" value="Ig_sub2"/>
</dbReference>
<protein>
    <submittedName>
        <fullName evidence="11">Uncharacterized protein LOC116305473 isoform X1</fullName>
    </submittedName>
</protein>
<dbReference type="GO" id="GO:0005886">
    <property type="term" value="C:plasma membrane"/>
    <property type="evidence" value="ECO:0007669"/>
    <property type="project" value="TreeGrafter"/>
</dbReference>
<evidence type="ECO:0000256" key="8">
    <source>
        <dbReference type="SAM" id="SignalP"/>
    </source>
</evidence>
<dbReference type="SUPFAM" id="SSF48726">
    <property type="entry name" value="Immunoglobulin"/>
    <property type="match status" value="3"/>
</dbReference>
<dbReference type="AlphaFoldDB" id="A0A6P8IZS8"/>
<dbReference type="Pfam" id="PF13927">
    <property type="entry name" value="Ig_3"/>
    <property type="match status" value="1"/>
</dbReference>
<dbReference type="InterPro" id="IPR007110">
    <property type="entry name" value="Ig-like_dom"/>
</dbReference>
<gene>
    <name evidence="11" type="primary">LOC116305473</name>
</gene>
<dbReference type="Proteomes" id="UP000515163">
    <property type="component" value="Unplaced"/>
</dbReference>
<dbReference type="SMART" id="SM00408">
    <property type="entry name" value="IGc2"/>
    <property type="match status" value="2"/>
</dbReference>
<feature type="signal peptide" evidence="8">
    <location>
        <begin position="1"/>
        <end position="23"/>
    </location>
</feature>
<feature type="domain" description="Ig-like" evidence="9">
    <location>
        <begin position="420"/>
        <end position="502"/>
    </location>
</feature>
<feature type="region of interest" description="Disordered" evidence="6">
    <location>
        <begin position="792"/>
        <end position="811"/>
    </location>
</feature>
<dbReference type="InParanoid" id="A0A6P8IZS8"/>
<feature type="domain" description="Ig-like" evidence="9">
    <location>
        <begin position="238"/>
        <end position="325"/>
    </location>
</feature>
<reference evidence="11" key="1">
    <citation type="submission" date="2025-08" db="UniProtKB">
        <authorList>
            <consortium name="RefSeq"/>
        </authorList>
    </citation>
    <scope>IDENTIFICATION</scope>
    <source>
        <tissue evidence="11">Tentacle</tissue>
    </source>
</reference>
<proteinExistence type="predicted"/>
<feature type="compositionally biased region" description="Basic and acidic residues" evidence="6">
    <location>
        <begin position="999"/>
        <end position="1009"/>
    </location>
</feature>
<evidence type="ECO:0000256" key="4">
    <source>
        <dbReference type="ARBA" id="ARBA00023180"/>
    </source>
</evidence>
<dbReference type="GeneID" id="116305473"/>
<accession>A0A6P8IZS8</accession>
<evidence type="ECO:0000256" key="6">
    <source>
        <dbReference type="SAM" id="MobiDB-lite"/>
    </source>
</evidence>
<sequence>MLCRELARIVILWLSFFLGTTKGEKIWNGSSSITAVQGETITMAWMVNLTSIDSNKIWTYAKIIQVQEGRTTELMSLQKSGIKIIEDQRYQSRESDLNLNTSQTGATVTIKFTMKHLVRLTDEKHYKAMLGFSSDSSTFPGATSLLILEKPHSTTITASPNQTSYCFNDSITVTCVSSAYPNANYNLYRNNRLVQKGSSSGVFSVSTGVTDRVFTCVPYNTVGSGQNRSFQVYVKEPPKIHWCKINEATTTNSTVVEGSKVSMICQISGSEPMNVTWIRLNALPPLRWNERNLTFSAISREEGGWYRMYVNNGEECKTTANATLRVNVNYKPFGTSISVLPNQSSFCIKDLITITCKTEAKPSPKYSLYQNNQLIQKPSKSRLYIMFLLVKGEIVLDCVPSNAVGIGQRQSLRIFVKEPPSISTCKVNNFDQTNVTVNEGTKVNINCEFSGTRPLNVTWTKESQANVHWNQWNLTLHSIHRNDHGIYRVSVYNGKECNTAVSKTFHLVVNYISKLQVVGNNFNVFNKSTALVNFEILTDAYPDVTLTCQSAQLKEELIFVQRNKKESTKTQFIVTANTTNIDSNIRLKCTAENEVDSRTTGFLIYKQGVAKIVSGSMKLVDQDWISDLSNVNSEAHKKLRGKCMKMLYDVYNDIPYVQKWNVLRFTPGSVVLYFQLHVIAEVSDPLLPLRIAVDRNGGFVNNLQIDPTSIQKTDGTDVQGYKQSQTTISTEGIIAALTVVIALSVMINIILFVLLFRAKAASKTKNRHDYDDPNLVSNDNDNHHQDEIPLQRRPLPAAPNDNDDHHQDTGIALEDSDDYHKIDDIQEISHSQPQTNIERSNPILNQSLPEINENQDQTQNISSTSTDETNNQADDKIQPQRTNCEVPKPSIEKEDERRSEEDAANEPLKPPVPKVGAKSSKEYSLLDPSTKLPPKDNRPGLEQTHAIQISYFDNFKHKYQNQETTGETLGPVLGNKTEQLNDSSKGYNRLIRPTTLTPKDSRPVSEHPYEIQPIPSVDKNQKRTQSPCNSQDNKGFAVDERQPQKTCGDLKSTVDNKTDHEPQNESFEELQSFGSINETTA</sequence>
<keyword evidence="7" id="KW-1133">Transmembrane helix</keyword>
<dbReference type="SMART" id="SM00409">
    <property type="entry name" value="IG"/>
    <property type="match status" value="2"/>
</dbReference>
<keyword evidence="8" id="KW-0732">Signal</keyword>
<keyword evidence="10" id="KW-1185">Reference proteome</keyword>
<dbReference type="InterPro" id="IPR051275">
    <property type="entry name" value="Cell_adhesion_signaling"/>
</dbReference>
<dbReference type="OrthoDB" id="6512291at2759"/>
<dbReference type="Gene3D" id="2.60.40.10">
    <property type="entry name" value="Immunoglobulins"/>
    <property type="match status" value="3"/>
</dbReference>
<feature type="region of interest" description="Disordered" evidence="6">
    <location>
        <begin position="766"/>
        <end position="787"/>
    </location>
</feature>
<dbReference type="GO" id="GO:0098609">
    <property type="term" value="P:cell-cell adhesion"/>
    <property type="evidence" value="ECO:0007669"/>
    <property type="project" value="TreeGrafter"/>
</dbReference>
<keyword evidence="2 7" id="KW-0472">Membrane</keyword>
<keyword evidence="3" id="KW-1015">Disulfide bond</keyword>
<feature type="transmembrane region" description="Helical" evidence="7">
    <location>
        <begin position="733"/>
        <end position="756"/>
    </location>
</feature>
<feature type="region of interest" description="Disordered" evidence="6">
    <location>
        <begin position="962"/>
        <end position="1081"/>
    </location>
</feature>
<dbReference type="PANTHER" id="PTHR11640">
    <property type="entry name" value="NEPHRIN"/>
    <property type="match status" value="1"/>
</dbReference>
<evidence type="ECO:0000259" key="9">
    <source>
        <dbReference type="PROSITE" id="PS50835"/>
    </source>
</evidence>
<dbReference type="InterPro" id="IPR000082">
    <property type="entry name" value="SEA_dom"/>
</dbReference>
<evidence type="ECO:0000256" key="1">
    <source>
        <dbReference type="ARBA" id="ARBA00004479"/>
    </source>
</evidence>
<keyword evidence="5" id="KW-0393">Immunoglobulin domain</keyword>
<keyword evidence="7" id="KW-0812">Transmembrane</keyword>
<dbReference type="PANTHER" id="PTHR11640:SF31">
    <property type="entry name" value="IRREGULAR CHIASM C-ROUGHEST PROTEIN-RELATED"/>
    <property type="match status" value="1"/>
</dbReference>
<evidence type="ECO:0000256" key="7">
    <source>
        <dbReference type="SAM" id="Phobius"/>
    </source>
</evidence>
<evidence type="ECO:0000256" key="5">
    <source>
        <dbReference type="ARBA" id="ARBA00023319"/>
    </source>
</evidence>